<gene>
    <name evidence="1" type="ORF">C8F04DRAFT_922821</name>
</gene>
<proteinExistence type="predicted"/>
<dbReference type="AlphaFoldDB" id="A0AAD6X188"/>
<dbReference type="EMBL" id="JARJCM010000069">
    <property type="protein sequence ID" value="KAJ7032842.1"/>
    <property type="molecule type" value="Genomic_DNA"/>
</dbReference>
<name>A0AAD6X188_9AGAR</name>
<sequence>MTDYSSQGKTRTSNVVDLNQCRTHHSFYTALSRGKSAEGTLIVQGFATGAITGGISGWLRQEFRELEMLNEITRLRYECILPSHVKGAWQSQLIQAYQRWKGAHYDPEDLHAALKWREGDVPRVWPVIDTDWDAVLKEKKANELARTALKSQQMSVKRKAKDAVPRKRVKNHRELDIAPPPGAIWDVTNWSCAYDSLVVPLYDIWQTHIAKWTVRF</sequence>
<evidence type="ECO:0000313" key="2">
    <source>
        <dbReference type="Proteomes" id="UP001218188"/>
    </source>
</evidence>
<keyword evidence="2" id="KW-1185">Reference proteome</keyword>
<organism evidence="1 2">
    <name type="scientific">Mycena alexandri</name>
    <dbReference type="NCBI Taxonomy" id="1745969"/>
    <lineage>
        <taxon>Eukaryota</taxon>
        <taxon>Fungi</taxon>
        <taxon>Dikarya</taxon>
        <taxon>Basidiomycota</taxon>
        <taxon>Agaricomycotina</taxon>
        <taxon>Agaricomycetes</taxon>
        <taxon>Agaricomycetidae</taxon>
        <taxon>Agaricales</taxon>
        <taxon>Marasmiineae</taxon>
        <taxon>Mycenaceae</taxon>
        <taxon>Mycena</taxon>
    </lineage>
</organism>
<accession>A0AAD6X188</accession>
<feature type="non-terminal residue" evidence="1">
    <location>
        <position position="216"/>
    </location>
</feature>
<comment type="caution">
    <text evidence="1">The sequence shown here is derived from an EMBL/GenBank/DDBJ whole genome shotgun (WGS) entry which is preliminary data.</text>
</comment>
<reference evidence="1" key="1">
    <citation type="submission" date="2023-03" db="EMBL/GenBank/DDBJ databases">
        <title>Massive genome expansion in bonnet fungi (Mycena s.s.) driven by repeated elements and novel gene families across ecological guilds.</title>
        <authorList>
            <consortium name="Lawrence Berkeley National Laboratory"/>
            <person name="Harder C.B."/>
            <person name="Miyauchi S."/>
            <person name="Viragh M."/>
            <person name="Kuo A."/>
            <person name="Thoen E."/>
            <person name="Andreopoulos B."/>
            <person name="Lu D."/>
            <person name="Skrede I."/>
            <person name="Drula E."/>
            <person name="Henrissat B."/>
            <person name="Morin E."/>
            <person name="Kohler A."/>
            <person name="Barry K."/>
            <person name="LaButti K."/>
            <person name="Morin E."/>
            <person name="Salamov A."/>
            <person name="Lipzen A."/>
            <person name="Mereny Z."/>
            <person name="Hegedus B."/>
            <person name="Baldrian P."/>
            <person name="Stursova M."/>
            <person name="Weitz H."/>
            <person name="Taylor A."/>
            <person name="Grigoriev I.V."/>
            <person name="Nagy L.G."/>
            <person name="Martin F."/>
            <person name="Kauserud H."/>
        </authorList>
    </citation>
    <scope>NUCLEOTIDE SEQUENCE</scope>
    <source>
        <strain evidence="1">CBHHK200</strain>
    </source>
</reference>
<protein>
    <submittedName>
        <fullName evidence="1">Uncharacterized protein</fullName>
    </submittedName>
</protein>
<evidence type="ECO:0000313" key="1">
    <source>
        <dbReference type="EMBL" id="KAJ7032842.1"/>
    </source>
</evidence>
<dbReference type="Proteomes" id="UP001218188">
    <property type="component" value="Unassembled WGS sequence"/>
</dbReference>